<dbReference type="InterPro" id="IPR003781">
    <property type="entry name" value="CoA-bd"/>
</dbReference>
<dbReference type="PANTHER" id="PTHR33303:SF2">
    <property type="entry name" value="COA-BINDING DOMAIN-CONTAINING PROTEIN"/>
    <property type="match status" value="1"/>
</dbReference>
<dbReference type="EMBL" id="CP003065">
    <property type="protein sequence ID" value="AEV70432.1"/>
    <property type="molecule type" value="Genomic_DNA"/>
</dbReference>
<accession>G8M3B2</accession>
<dbReference type="AlphaFoldDB" id="G8M3B2"/>
<dbReference type="OrthoDB" id="9804695at2"/>
<organism evidence="2 3">
    <name type="scientific">Acetivibrio clariflavus (strain DSM 19732 / NBRC 101661 / EBR45)</name>
    <name type="common">Clostridium clariflavum</name>
    <dbReference type="NCBI Taxonomy" id="720554"/>
    <lineage>
        <taxon>Bacteria</taxon>
        <taxon>Bacillati</taxon>
        <taxon>Bacillota</taxon>
        <taxon>Clostridia</taxon>
        <taxon>Eubacteriales</taxon>
        <taxon>Oscillospiraceae</taxon>
        <taxon>Acetivibrio</taxon>
    </lineage>
</organism>
<sequence>MLEEEMLSKKVWAVVGANSNPEKYGNMIYKKLKSRGYTVYPVNPNYEYIEGDKCYKDLSSLPEVPEVIDMVVSPKIGESVIEEAARVGVKYVWLQPGTFNNKIMDLIEEKGLNAVQACVLVALR</sequence>
<dbReference type="SUPFAM" id="SSF51735">
    <property type="entry name" value="NAD(P)-binding Rossmann-fold domains"/>
    <property type="match status" value="1"/>
</dbReference>
<dbReference type="Gene3D" id="3.40.50.720">
    <property type="entry name" value="NAD(P)-binding Rossmann-like Domain"/>
    <property type="match status" value="1"/>
</dbReference>
<dbReference type="eggNOG" id="COG1832">
    <property type="taxonomic scope" value="Bacteria"/>
</dbReference>
<dbReference type="RefSeq" id="WP_014256932.1">
    <property type="nucleotide sequence ID" value="NC_016627.1"/>
</dbReference>
<feature type="domain" description="CoA-binding" evidence="1">
    <location>
        <begin position="6"/>
        <end position="98"/>
    </location>
</feature>
<dbReference type="Proteomes" id="UP000005435">
    <property type="component" value="Chromosome"/>
</dbReference>
<dbReference type="PANTHER" id="PTHR33303">
    <property type="entry name" value="CYTOPLASMIC PROTEIN-RELATED"/>
    <property type="match status" value="1"/>
</dbReference>
<dbReference type="KEGG" id="ccl:Clocl_3996"/>
<reference evidence="3" key="1">
    <citation type="submission" date="2011-12" db="EMBL/GenBank/DDBJ databases">
        <title>Complete sequence of Clostridium clariflavum DSM 19732.</title>
        <authorList>
            <consortium name="US DOE Joint Genome Institute"/>
            <person name="Lucas S."/>
            <person name="Han J."/>
            <person name="Lapidus A."/>
            <person name="Cheng J.-F."/>
            <person name="Goodwin L."/>
            <person name="Pitluck S."/>
            <person name="Peters L."/>
            <person name="Teshima H."/>
            <person name="Detter J.C."/>
            <person name="Han C."/>
            <person name="Tapia R."/>
            <person name="Land M."/>
            <person name="Hauser L."/>
            <person name="Kyrpides N."/>
            <person name="Ivanova N."/>
            <person name="Pagani I."/>
            <person name="Kitzmiller T."/>
            <person name="Lynd L."/>
            <person name="Izquierdo J."/>
            <person name="Woyke T."/>
        </authorList>
    </citation>
    <scope>NUCLEOTIDE SEQUENCE [LARGE SCALE GENOMIC DNA]</scope>
    <source>
        <strain evidence="3">DSM 19732 / NBRC 101661 / EBR45</strain>
    </source>
</reference>
<name>G8M3B2_ACECE</name>
<protein>
    <submittedName>
        <fullName evidence="2">Putative CoA-binding protein</fullName>
    </submittedName>
</protein>
<dbReference type="HOGENOM" id="CLU_112567_1_2_9"/>
<proteinExistence type="predicted"/>
<gene>
    <name evidence="2" type="ordered locus">Clocl_3996</name>
</gene>
<keyword evidence="3" id="KW-1185">Reference proteome</keyword>
<evidence type="ECO:0000259" key="1">
    <source>
        <dbReference type="SMART" id="SM00881"/>
    </source>
</evidence>
<dbReference type="STRING" id="720554.Clocl_3996"/>
<reference evidence="2 3" key="2">
    <citation type="journal article" date="2012" name="Stand. Genomic Sci.">
        <title>Complete Genome Sequence of Clostridium clariflavum DSM 19732.</title>
        <authorList>
            <person name="Izquierdo J.A."/>
            <person name="Goodwin L."/>
            <person name="Davenport K.W."/>
            <person name="Teshima H."/>
            <person name="Bruce D."/>
            <person name="Detter C."/>
            <person name="Tapia R."/>
            <person name="Han S."/>
            <person name="Land M."/>
            <person name="Hauser L."/>
            <person name="Jeffries C.D."/>
            <person name="Han J."/>
            <person name="Pitluck S."/>
            <person name="Nolan M."/>
            <person name="Chen A."/>
            <person name="Huntemann M."/>
            <person name="Mavromatis K."/>
            <person name="Mikhailova N."/>
            <person name="Liolios K."/>
            <person name="Woyke T."/>
            <person name="Lynd L.R."/>
        </authorList>
    </citation>
    <scope>NUCLEOTIDE SEQUENCE [LARGE SCALE GENOMIC DNA]</scope>
    <source>
        <strain evidence="3">DSM 19732 / NBRC 101661 / EBR45</strain>
    </source>
</reference>
<dbReference type="InterPro" id="IPR036291">
    <property type="entry name" value="NAD(P)-bd_dom_sf"/>
</dbReference>
<dbReference type="SMART" id="SM00881">
    <property type="entry name" value="CoA_binding"/>
    <property type="match status" value="1"/>
</dbReference>
<evidence type="ECO:0000313" key="3">
    <source>
        <dbReference type="Proteomes" id="UP000005435"/>
    </source>
</evidence>
<dbReference type="Pfam" id="PF13380">
    <property type="entry name" value="CoA_binding_2"/>
    <property type="match status" value="1"/>
</dbReference>
<evidence type="ECO:0000313" key="2">
    <source>
        <dbReference type="EMBL" id="AEV70432.1"/>
    </source>
</evidence>